<evidence type="ECO:0000256" key="2">
    <source>
        <dbReference type="SAM" id="SignalP"/>
    </source>
</evidence>
<organism evidence="3 4">
    <name type="scientific">Lawsonella clevelandensis</name>
    <dbReference type="NCBI Taxonomy" id="1528099"/>
    <lineage>
        <taxon>Bacteria</taxon>
        <taxon>Bacillati</taxon>
        <taxon>Actinomycetota</taxon>
        <taxon>Actinomycetes</taxon>
        <taxon>Mycobacteriales</taxon>
        <taxon>Lawsonellaceae</taxon>
        <taxon>Lawsonella</taxon>
    </lineage>
</organism>
<protein>
    <submittedName>
        <fullName evidence="3">Uncharacterized protein</fullName>
    </submittedName>
</protein>
<comment type="caution">
    <text evidence="3">The sequence shown here is derived from an EMBL/GenBank/DDBJ whole genome shotgun (WGS) entry which is preliminary data.</text>
</comment>
<proteinExistence type="predicted"/>
<feature type="chain" id="PRO_5015857177" evidence="2">
    <location>
        <begin position="28"/>
        <end position="232"/>
    </location>
</feature>
<feature type="signal peptide" evidence="2">
    <location>
        <begin position="1"/>
        <end position="27"/>
    </location>
</feature>
<evidence type="ECO:0000256" key="1">
    <source>
        <dbReference type="SAM" id="MobiDB-lite"/>
    </source>
</evidence>
<keyword evidence="2" id="KW-0732">Signal</keyword>
<accession>A0A2W5IF97</accession>
<dbReference type="RefSeq" id="WP_303678733.1">
    <property type="nucleotide sequence ID" value="NZ_CAKZIO010000004.1"/>
</dbReference>
<dbReference type="Proteomes" id="UP000248606">
    <property type="component" value="Unassembled WGS sequence"/>
</dbReference>
<dbReference type="AlphaFoldDB" id="A0A2W5IF97"/>
<feature type="compositionally biased region" description="Polar residues" evidence="1">
    <location>
        <begin position="103"/>
        <end position="116"/>
    </location>
</feature>
<reference evidence="3 4" key="1">
    <citation type="submission" date="2017-08" db="EMBL/GenBank/DDBJ databases">
        <title>Infants hospitalized years apart are colonized by the same room-sourced microbial strains.</title>
        <authorList>
            <person name="Brooks B."/>
            <person name="Olm M.R."/>
            <person name="Firek B.A."/>
            <person name="Baker R."/>
            <person name="Thomas B.C."/>
            <person name="Morowitz M.J."/>
            <person name="Banfield J.F."/>
        </authorList>
    </citation>
    <scope>NUCLEOTIDE SEQUENCE [LARGE SCALE GENOMIC DNA]</scope>
    <source>
        <strain evidence="3">S2_006_000_R1_57</strain>
    </source>
</reference>
<name>A0A2W5IF97_9ACTN</name>
<sequence length="232" mass="22380">MKQVARWAAVCSSAALSLAIGSGIAHAQEVTTTPSSPASATTASVLHSTGLHSTDLHSITVTTQDLPSSPTLPNTAVNFVIDSTTLAGRDILKKAERTAQNAAQNLSASIAPTSNNGNGGKDTPENIARAAGIGAAIGAPAGAITGSIAGIPGALVGGGIGASIGYLVSKPIVNTIGTLITTGAAVIPNTINTIGVLGNGSLAAVAAPAAILNSAQAINRAIAATAVAVGTP</sequence>
<gene>
    <name evidence="3" type="ORF">DI579_03840</name>
</gene>
<dbReference type="EMBL" id="QFOZ01000004">
    <property type="protein sequence ID" value="PZP89044.1"/>
    <property type="molecule type" value="Genomic_DNA"/>
</dbReference>
<evidence type="ECO:0000313" key="4">
    <source>
        <dbReference type="Proteomes" id="UP000248606"/>
    </source>
</evidence>
<feature type="region of interest" description="Disordered" evidence="1">
    <location>
        <begin position="103"/>
        <end position="125"/>
    </location>
</feature>
<evidence type="ECO:0000313" key="3">
    <source>
        <dbReference type="EMBL" id="PZP89044.1"/>
    </source>
</evidence>